<protein>
    <submittedName>
        <fullName evidence="6">Uncharacterized protein</fullName>
    </submittedName>
</protein>
<accession>A0AAN9ELM9</accession>
<dbReference type="Proteomes" id="UP001372338">
    <property type="component" value="Unassembled WGS sequence"/>
</dbReference>
<evidence type="ECO:0000256" key="2">
    <source>
        <dbReference type="ARBA" id="ARBA00023002"/>
    </source>
</evidence>
<dbReference type="GO" id="GO:0006629">
    <property type="term" value="P:lipid metabolic process"/>
    <property type="evidence" value="ECO:0007669"/>
    <property type="project" value="UniProtKB-KW"/>
</dbReference>
<name>A0AAN9ELM9_CROPI</name>
<keyword evidence="3" id="KW-0520">NAD</keyword>
<dbReference type="FunFam" id="3.40.50.720:FF:000084">
    <property type="entry name" value="Short-chain dehydrogenase reductase"/>
    <property type="match status" value="1"/>
</dbReference>
<dbReference type="InterPro" id="IPR002347">
    <property type="entry name" value="SDR_fam"/>
</dbReference>
<comment type="similarity">
    <text evidence="1">Belongs to the short-chain dehydrogenases/reductases (SDR) family.</text>
</comment>
<dbReference type="EMBL" id="JAYWIO010000005">
    <property type="protein sequence ID" value="KAK7259453.1"/>
    <property type="molecule type" value="Genomic_DNA"/>
</dbReference>
<keyword evidence="5" id="KW-1133">Transmembrane helix</keyword>
<comment type="caution">
    <text evidence="6">The sequence shown here is derived from an EMBL/GenBank/DDBJ whole genome shotgun (WGS) entry which is preliminary data.</text>
</comment>
<keyword evidence="7" id="KW-1185">Reference proteome</keyword>
<dbReference type="PANTHER" id="PTHR43180">
    <property type="entry name" value="3-OXOACYL-(ACYL-CARRIER-PROTEIN) REDUCTASE (AFU_ORTHOLOGUE AFUA_6G11210)"/>
    <property type="match status" value="1"/>
</dbReference>
<dbReference type="Pfam" id="PF13561">
    <property type="entry name" value="adh_short_C2"/>
    <property type="match status" value="1"/>
</dbReference>
<feature type="transmembrane region" description="Helical" evidence="5">
    <location>
        <begin position="21"/>
        <end position="49"/>
    </location>
</feature>
<keyword evidence="2" id="KW-0560">Oxidoreductase</keyword>
<evidence type="ECO:0000313" key="7">
    <source>
        <dbReference type="Proteomes" id="UP001372338"/>
    </source>
</evidence>
<dbReference type="GO" id="GO:0016491">
    <property type="term" value="F:oxidoreductase activity"/>
    <property type="evidence" value="ECO:0007669"/>
    <property type="project" value="UniProtKB-KW"/>
</dbReference>
<proteinExistence type="inferred from homology"/>
<dbReference type="PRINTS" id="PR00081">
    <property type="entry name" value="GDHRDH"/>
</dbReference>
<sequence>MHSEGLTISNAVHSHRKRVKIMLRIGLSSLIISELLRIILPLIVSLVIVKNSVNVSYSRALFAESFHRLLSTQTTRKLEDKVALITGAGSGIGKAVATKFINNGARVIIADIQQQLGQETAKKLGPNATFITCDVTKESDISGAVDFAISEYKQLDIMYNNAGIACRTPPSIVDLDLAVFDKVMDINVRGVVAGMKHAARVMIPRGTGSILCTASVTGVMGGMAQHTYSISKSTVIGIVKSMASELSRHGIRVNCISPFAIPTAFVMKEMSQIYRNLDAQKIVDIVHNAGVLKGANCEPDDVANAALYLASDDAKYVSGHNLVVDGGITSFKNLEFPAPDQVL</sequence>
<gene>
    <name evidence="6" type="ORF">RIF29_25061</name>
</gene>
<evidence type="ECO:0000256" key="1">
    <source>
        <dbReference type="ARBA" id="ARBA00006484"/>
    </source>
</evidence>
<reference evidence="6 7" key="1">
    <citation type="submission" date="2024-01" db="EMBL/GenBank/DDBJ databases">
        <title>The genomes of 5 underutilized Papilionoideae crops provide insights into root nodulation and disease resistanc.</title>
        <authorList>
            <person name="Yuan L."/>
        </authorList>
    </citation>
    <scope>NUCLEOTIDE SEQUENCE [LARGE SCALE GENOMIC DNA]</scope>
    <source>
        <strain evidence="6">ZHUSHIDOU_FW_LH</strain>
        <tissue evidence="6">Leaf</tissue>
    </source>
</reference>
<organism evidence="6 7">
    <name type="scientific">Crotalaria pallida</name>
    <name type="common">Smooth rattlebox</name>
    <name type="synonym">Crotalaria striata</name>
    <dbReference type="NCBI Taxonomy" id="3830"/>
    <lineage>
        <taxon>Eukaryota</taxon>
        <taxon>Viridiplantae</taxon>
        <taxon>Streptophyta</taxon>
        <taxon>Embryophyta</taxon>
        <taxon>Tracheophyta</taxon>
        <taxon>Spermatophyta</taxon>
        <taxon>Magnoliopsida</taxon>
        <taxon>eudicotyledons</taxon>
        <taxon>Gunneridae</taxon>
        <taxon>Pentapetalae</taxon>
        <taxon>rosids</taxon>
        <taxon>fabids</taxon>
        <taxon>Fabales</taxon>
        <taxon>Fabaceae</taxon>
        <taxon>Papilionoideae</taxon>
        <taxon>50 kb inversion clade</taxon>
        <taxon>genistoids sensu lato</taxon>
        <taxon>core genistoids</taxon>
        <taxon>Crotalarieae</taxon>
        <taxon>Crotalaria</taxon>
    </lineage>
</organism>
<evidence type="ECO:0000313" key="6">
    <source>
        <dbReference type="EMBL" id="KAK7259453.1"/>
    </source>
</evidence>
<dbReference type="SUPFAM" id="SSF51735">
    <property type="entry name" value="NAD(P)-binding Rossmann-fold domains"/>
    <property type="match status" value="1"/>
</dbReference>
<evidence type="ECO:0000256" key="4">
    <source>
        <dbReference type="ARBA" id="ARBA00023098"/>
    </source>
</evidence>
<dbReference type="Gene3D" id="3.40.50.720">
    <property type="entry name" value="NAD(P)-binding Rossmann-like Domain"/>
    <property type="match status" value="1"/>
</dbReference>
<dbReference type="AlphaFoldDB" id="A0AAN9ELM9"/>
<keyword evidence="4" id="KW-0443">Lipid metabolism</keyword>
<dbReference type="InterPro" id="IPR036291">
    <property type="entry name" value="NAD(P)-bd_dom_sf"/>
</dbReference>
<evidence type="ECO:0000256" key="5">
    <source>
        <dbReference type="SAM" id="Phobius"/>
    </source>
</evidence>
<dbReference type="PRINTS" id="PR00080">
    <property type="entry name" value="SDRFAMILY"/>
</dbReference>
<dbReference type="PANTHER" id="PTHR43180:SF28">
    <property type="entry name" value="NAD(P)-BINDING ROSSMANN-FOLD SUPERFAMILY PROTEIN"/>
    <property type="match status" value="1"/>
</dbReference>
<evidence type="ECO:0000256" key="3">
    <source>
        <dbReference type="ARBA" id="ARBA00023027"/>
    </source>
</evidence>
<dbReference type="NCBIfam" id="NF005559">
    <property type="entry name" value="PRK07231.1"/>
    <property type="match status" value="1"/>
</dbReference>
<keyword evidence="5" id="KW-0472">Membrane</keyword>
<keyword evidence="5" id="KW-0812">Transmembrane</keyword>